<dbReference type="PATRIC" id="fig|1461584.3.peg.1165"/>
<dbReference type="Pfam" id="PF05036">
    <property type="entry name" value="SPOR"/>
    <property type="match status" value="1"/>
</dbReference>
<dbReference type="AlphaFoldDB" id="A0A078MNL4"/>
<reference evidence="2" key="1">
    <citation type="submission" date="2014-07" db="EMBL/GenBank/DDBJ databases">
        <authorList>
            <person name="Urmite Genomes Urmite Genomes"/>
        </authorList>
    </citation>
    <scope>NUCLEOTIDE SEQUENCE</scope>
    <source>
        <strain evidence="2">11W110_air</strain>
    </source>
</reference>
<name>A0A078MNL4_9MICC</name>
<dbReference type="InterPro" id="IPR007730">
    <property type="entry name" value="SPOR-like_dom"/>
</dbReference>
<proteinExistence type="predicted"/>
<protein>
    <recommendedName>
        <fullName evidence="1">SPOR domain-containing protein</fullName>
    </recommendedName>
</protein>
<dbReference type="EMBL" id="LN483070">
    <property type="protein sequence ID" value="CEA07849.1"/>
    <property type="molecule type" value="Genomic_DNA"/>
</dbReference>
<feature type="domain" description="SPOR" evidence="1">
    <location>
        <begin position="12"/>
        <end position="43"/>
    </location>
</feature>
<gene>
    <name evidence="2" type="ORF">BN1051_01173</name>
</gene>
<evidence type="ECO:0000313" key="2">
    <source>
        <dbReference type="EMBL" id="CEA07849.1"/>
    </source>
</evidence>
<organism evidence="2">
    <name type="scientific">Arthrobacter saudimassiliensis</name>
    <dbReference type="NCBI Taxonomy" id="1461584"/>
    <lineage>
        <taxon>Bacteria</taxon>
        <taxon>Bacillati</taxon>
        <taxon>Actinomycetota</taxon>
        <taxon>Actinomycetes</taxon>
        <taxon>Micrococcales</taxon>
        <taxon>Micrococcaceae</taxon>
        <taxon>Arthrobacter</taxon>
    </lineage>
</organism>
<evidence type="ECO:0000259" key="1">
    <source>
        <dbReference type="Pfam" id="PF05036"/>
    </source>
</evidence>
<accession>A0A078MNL4</accession>
<sequence>MAEYWYNVVTHEVEKGPQSDWRKLIGPYPTREEAEQALEKVRARNEKWDEEDEENRFF</sequence>
<dbReference type="GO" id="GO:0042834">
    <property type="term" value="F:peptidoglycan binding"/>
    <property type="evidence" value="ECO:0007669"/>
    <property type="project" value="InterPro"/>
</dbReference>